<dbReference type="Pfam" id="PF00903">
    <property type="entry name" value="Glyoxalase"/>
    <property type="match status" value="1"/>
</dbReference>
<dbReference type="OrthoDB" id="9795306at2"/>
<feature type="region of interest" description="Disordered" evidence="1">
    <location>
        <begin position="100"/>
        <end position="119"/>
    </location>
</feature>
<keyword evidence="3" id="KW-0560">Oxidoreductase</keyword>
<evidence type="ECO:0000313" key="4">
    <source>
        <dbReference type="Proteomes" id="UP000237819"/>
    </source>
</evidence>
<dbReference type="PROSITE" id="PS51819">
    <property type="entry name" value="VOC"/>
    <property type="match status" value="1"/>
</dbReference>
<dbReference type="GO" id="GO:0051213">
    <property type="term" value="F:dioxygenase activity"/>
    <property type="evidence" value="ECO:0007669"/>
    <property type="project" value="UniProtKB-KW"/>
</dbReference>
<dbReference type="Gene3D" id="3.30.720.120">
    <property type="match status" value="1"/>
</dbReference>
<dbReference type="InterPro" id="IPR029068">
    <property type="entry name" value="Glyas_Bleomycin-R_OHBP_Dase"/>
</dbReference>
<name>A0A2S8GUW3_9BACT</name>
<dbReference type="PANTHER" id="PTHR34109">
    <property type="entry name" value="BNAUNNG04460D PROTEIN-RELATED"/>
    <property type="match status" value="1"/>
</dbReference>
<dbReference type="PANTHER" id="PTHR34109:SF1">
    <property type="entry name" value="VOC DOMAIN-CONTAINING PROTEIN"/>
    <property type="match status" value="1"/>
</dbReference>
<dbReference type="Gene3D" id="3.30.720.110">
    <property type="match status" value="1"/>
</dbReference>
<accession>A0A2S8GUW3</accession>
<dbReference type="AlphaFoldDB" id="A0A2S8GUW3"/>
<comment type="caution">
    <text evidence="3">The sequence shown here is derived from an EMBL/GenBank/DDBJ whole genome shotgun (WGS) entry which is preliminary data.</text>
</comment>
<organism evidence="3 4">
    <name type="scientific">Blastopirellula marina</name>
    <dbReference type="NCBI Taxonomy" id="124"/>
    <lineage>
        <taxon>Bacteria</taxon>
        <taxon>Pseudomonadati</taxon>
        <taxon>Planctomycetota</taxon>
        <taxon>Planctomycetia</taxon>
        <taxon>Pirellulales</taxon>
        <taxon>Pirellulaceae</taxon>
        <taxon>Blastopirellula</taxon>
    </lineage>
</organism>
<gene>
    <name evidence="3" type="ORF">C5Y93_00570</name>
</gene>
<dbReference type="InterPro" id="IPR037523">
    <property type="entry name" value="VOC_core"/>
</dbReference>
<dbReference type="EMBL" id="PUHZ01000001">
    <property type="protein sequence ID" value="PQO48210.1"/>
    <property type="molecule type" value="Genomic_DNA"/>
</dbReference>
<dbReference type="Proteomes" id="UP000237819">
    <property type="component" value="Unassembled WGS sequence"/>
</dbReference>
<dbReference type="InterPro" id="IPR004360">
    <property type="entry name" value="Glyas_Fos-R_dOase_dom"/>
</dbReference>
<evidence type="ECO:0000259" key="2">
    <source>
        <dbReference type="PROSITE" id="PS51819"/>
    </source>
</evidence>
<evidence type="ECO:0000313" key="3">
    <source>
        <dbReference type="EMBL" id="PQO48210.1"/>
    </source>
</evidence>
<feature type="domain" description="VOC" evidence="2">
    <location>
        <begin position="9"/>
        <end position="127"/>
    </location>
</feature>
<evidence type="ECO:0000256" key="1">
    <source>
        <dbReference type="SAM" id="MobiDB-lite"/>
    </source>
</evidence>
<proteinExistence type="predicted"/>
<dbReference type="RefSeq" id="WP_105333441.1">
    <property type="nucleotide sequence ID" value="NZ_PUHZ01000001.1"/>
</dbReference>
<dbReference type="CDD" id="cd07246">
    <property type="entry name" value="VOC_like"/>
    <property type="match status" value="1"/>
</dbReference>
<protein>
    <submittedName>
        <fullName evidence="3">Extradiol dioxygenase</fullName>
    </submittedName>
</protein>
<reference evidence="3 4" key="1">
    <citation type="submission" date="2018-02" db="EMBL/GenBank/DDBJ databases">
        <title>Comparative genomes isolates from brazilian mangrove.</title>
        <authorList>
            <person name="Araujo J.E."/>
            <person name="Taketani R.G."/>
            <person name="Silva M.C.P."/>
            <person name="Loureco M.V."/>
            <person name="Andreote F.D."/>
        </authorList>
    </citation>
    <scope>NUCLEOTIDE SEQUENCE [LARGE SCALE GENOMIC DNA]</scope>
    <source>
        <strain evidence="3 4">Nap-Phe MGV</strain>
    </source>
</reference>
<dbReference type="SUPFAM" id="SSF54593">
    <property type="entry name" value="Glyoxalase/Bleomycin resistance protein/Dihydroxybiphenyl dioxygenase"/>
    <property type="match status" value="1"/>
</dbReference>
<sequence>MATSYKPDGYNSASPYLMVKGAAQTIEFLQKVFGAELLRHYEREGGGIMHAEVRIDDTVIMLSDAADAWPAIESFVHIYVEDADAVFQKGIDAGASVVQEPVQKSADDDRRGGFKDPGGTTWWVATQA</sequence>
<keyword evidence="3" id="KW-0223">Dioxygenase</keyword>
<feature type="compositionally biased region" description="Basic and acidic residues" evidence="1">
    <location>
        <begin position="105"/>
        <end position="114"/>
    </location>
</feature>